<comment type="caution">
    <text evidence="1">The sequence shown here is derived from an EMBL/GenBank/DDBJ whole genome shotgun (WGS) entry which is preliminary data.</text>
</comment>
<name>A0A2W1JQE7_9CYAN</name>
<organism evidence="1 2">
    <name type="scientific">Acaryochloris thomasi RCC1774</name>
    <dbReference type="NCBI Taxonomy" id="1764569"/>
    <lineage>
        <taxon>Bacteria</taxon>
        <taxon>Bacillati</taxon>
        <taxon>Cyanobacteriota</taxon>
        <taxon>Cyanophyceae</taxon>
        <taxon>Acaryochloridales</taxon>
        <taxon>Acaryochloridaceae</taxon>
        <taxon>Acaryochloris</taxon>
        <taxon>Acaryochloris thomasi</taxon>
    </lineage>
</organism>
<keyword evidence="2" id="KW-1185">Reference proteome</keyword>
<evidence type="ECO:0008006" key="3">
    <source>
        <dbReference type="Google" id="ProtNLM"/>
    </source>
</evidence>
<dbReference type="AlphaFoldDB" id="A0A2W1JQE7"/>
<dbReference type="OrthoDB" id="483014at2"/>
<reference evidence="1 2" key="1">
    <citation type="journal article" date="2018" name="Sci. Rep.">
        <title>A novel species of the marine cyanobacterium Acaryochloris with a unique pigment content and lifestyle.</title>
        <authorList>
            <person name="Partensky F."/>
            <person name="Six C."/>
            <person name="Ratin M."/>
            <person name="Garczarek L."/>
            <person name="Vaulot D."/>
            <person name="Probert I."/>
            <person name="Calteau A."/>
            <person name="Gourvil P."/>
            <person name="Marie D."/>
            <person name="Grebert T."/>
            <person name="Bouchier C."/>
            <person name="Le Panse S."/>
            <person name="Gachenot M."/>
            <person name="Rodriguez F."/>
            <person name="Garrido J.L."/>
        </authorList>
    </citation>
    <scope>NUCLEOTIDE SEQUENCE [LARGE SCALE GENOMIC DNA]</scope>
    <source>
        <strain evidence="1 2">RCC1774</strain>
    </source>
</reference>
<dbReference type="RefSeq" id="WP_110988035.1">
    <property type="nucleotide sequence ID" value="NZ_CAWNWM010000017.1"/>
</dbReference>
<dbReference type="InterPro" id="IPR029052">
    <property type="entry name" value="Metallo-depent_PP-like"/>
</dbReference>
<evidence type="ECO:0000313" key="1">
    <source>
        <dbReference type="EMBL" id="PZD71451.1"/>
    </source>
</evidence>
<gene>
    <name evidence="1" type="ORF">C1752_06342</name>
</gene>
<dbReference type="SUPFAM" id="SSF56300">
    <property type="entry name" value="Metallo-dependent phosphatases"/>
    <property type="match status" value="1"/>
</dbReference>
<evidence type="ECO:0000313" key="2">
    <source>
        <dbReference type="Proteomes" id="UP000248857"/>
    </source>
</evidence>
<protein>
    <recommendedName>
        <fullName evidence="3">Metallophosphatase</fullName>
    </recommendedName>
</protein>
<accession>A0A2W1JQE7</accession>
<dbReference type="CDD" id="cd00838">
    <property type="entry name" value="MPP_superfamily"/>
    <property type="match status" value="1"/>
</dbReference>
<proteinExistence type="predicted"/>
<sequence>MEQWAILSGIEGNLDAYEAVLADIRRQRYPVTDLYVLGDIVGLKGDNRAVMRRLQSPRAGELEPQVCIGWWEEQCFNLYGLGGLPDAPELIEQEGADAVQHLWESVSREAVDWMRSLHFGFHELDCLLIHGSTVGYADELTPETPAIQLCDRLIRADANNLFCGRSGLAFECWIEPSDLCSTVMTLDGTQAPQTQNRTPRRIVGVGSVGRTLGQATYTLYNPANNHITFKTVKYSKAKGFALQSA</sequence>
<dbReference type="Gene3D" id="3.60.21.10">
    <property type="match status" value="1"/>
</dbReference>
<dbReference type="EMBL" id="PQWO01000017">
    <property type="protein sequence ID" value="PZD71451.1"/>
    <property type="molecule type" value="Genomic_DNA"/>
</dbReference>
<dbReference type="Proteomes" id="UP000248857">
    <property type="component" value="Unassembled WGS sequence"/>
</dbReference>